<gene>
    <name evidence="11" type="ORF">SAY86_019559</name>
</gene>
<dbReference type="GO" id="GO:0050661">
    <property type="term" value="F:NADP binding"/>
    <property type="evidence" value="ECO:0007669"/>
    <property type="project" value="InterPro"/>
</dbReference>
<evidence type="ECO:0000256" key="2">
    <source>
        <dbReference type="ARBA" id="ARBA00022630"/>
    </source>
</evidence>
<evidence type="ECO:0000256" key="4">
    <source>
        <dbReference type="ARBA" id="ARBA00022679"/>
    </source>
</evidence>
<sequence length="953" mass="106309">MRIGIIGAGVSGLLACKYALSKGFTPVVFEAGTSIGGVWTTPLETTRLQTPRALYRYSDHPWPAEVTDAYPTQDAVMGYIRSYADTFGLVKHVRFSSKVVAIEYKLAGAEEEMEGWHYWGGGSGEAFSSTGKWELTVEDTITRSTQVQVHEVDFVVLAIGRFSDVPNFPEFPPGKGPEAYRGEVVHSMDYAALDYGSAAAFVKGRRIAIVGLQKSALDIAMECSAANGPALPCTVVYRTEHWNVPNHMPWGVPLVFLYLNRLGELLLHKPREGLLCSLLATALSPVPRVVQGQVNGRMHSINLDLTRADPASSPSPSPSPSPSLSPSSITGRRGLDIEQCPALRARFTSEKHRLSPAGSSVPEEDMMRQQKGEVGGFLRRLIRAAVFHRYRINGLLPFFSALSACLLLMSSIFYILPFPPSSIHVPSHISLVRHPNALLSSRRSEDELAAKSIPSPPAAFHVPSWGGNSIHPLWSSRFSNSYHGCSNARIGFLTADQKKQTDGYLLIAASGGLNQQRIGIIDAVVAAYVLNATLIIPKLDRNSFWKDSSNFEDIFDVDWFILYLWRDVEILMELPSNHGNVLTPYNMRVPRKCTPQCYQSLVLPMLNKKHAVRLTKYDFRLSNDLENDLQKLRCRVNYHALKFTDTISELGMALVDRMKSKSRHFIALHLRFEPDMLAFSRCYYGGGDKERRHLGDLRRMWKNLNESDPVKERRRGKCPLTPEEVGLMLRALGFGSEVQVYVASGEVYGGEETLAPLKALFPNLHTKETLATMDELAPFSSYSSRMAALDFIVCDESTVLVTNNNGNMAKILAGRRRYFGHKPTIRPNIKKLQKLFMNRRSMTWEEFASSVQVHQVGFMGAPNESPPGNGDFHENPSACICKSRESTWNNMDGEGGYDPAISTDDLRMEEDDPDYLYTEYMENESRGVAGRQQPSYLEPESPPQLLPEEILLD</sequence>
<keyword evidence="12" id="KW-1185">Reference proteome</keyword>
<dbReference type="EC" id="1.-.-.-" evidence="9"/>
<keyword evidence="3" id="KW-0328">Glycosyltransferase</keyword>
<evidence type="ECO:0000256" key="8">
    <source>
        <dbReference type="ARBA" id="ARBA00023277"/>
    </source>
</evidence>
<keyword evidence="5 9" id="KW-0274">FAD</keyword>
<evidence type="ECO:0000256" key="9">
    <source>
        <dbReference type="RuleBase" id="RU361177"/>
    </source>
</evidence>
<dbReference type="PANTHER" id="PTHR31818">
    <property type="entry name" value="O-FUCOSYLTRANSFERASE 16"/>
    <property type="match status" value="1"/>
</dbReference>
<proteinExistence type="inferred from homology"/>
<feature type="region of interest" description="Disordered" evidence="10">
    <location>
        <begin position="306"/>
        <end position="332"/>
    </location>
</feature>
<evidence type="ECO:0000256" key="10">
    <source>
        <dbReference type="SAM" id="MobiDB-lite"/>
    </source>
</evidence>
<dbReference type="InterPro" id="IPR019378">
    <property type="entry name" value="GDP-Fuc_O-FucTrfase"/>
</dbReference>
<dbReference type="InterPro" id="IPR020946">
    <property type="entry name" value="Flavin_mOase-like"/>
</dbReference>
<dbReference type="InterPro" id="IPR024709">
    <property type="entry name" value="FucosylTrfase_pln"/>
</dbReference>
<evidence type="ECO:0000313" key="11">
    <source>
        <dbReference type="EMBL" id="KAK4788240.1"/>
    </source>
</evidence>
<dbReference type="EMBL" id="JAXQNO010000011">
    <property type="protein sequence ID" value="KAK4788240.1"/>
    <property type="molecule type" value="Genomic_DNA"/>
</dbReference>
<dbReference type="Pfam" id="PF00743">
    <property type="entry name" value="FMO-like"/>
    <property type="match status" value="1"/>
</dbReference>
<dbReference type="GO" id="GO:0006004">
    <property type="term" value="P:fucose metabolic process"/>
    <property type="evidence" value="ECO:0007669"/>
    <property type="project" value="UniProtKB-KW"/>
</dbReference>
<evidence type="ECO:0000256" key="3">
    <source>
        <dbReference type="ARBA" id="ARBA00022676"/>
    </source>
</evidence>
<keyword evidence="4" id="KW-0808">Transferase</keyword>
<comment type="similarity">
    <text evidence="9">Belongs to the FMO family.</text>
</comment>
<name>A0AAN7R4U0_TRANT</name>
<dbReference type="Gene3D" id="3.50.50.60">
    <property type="entry name" value="FAD/NAD(P)-binding domain"/>
    <property type="match status" value="1"/>
</dbReference>
<dbReference type="GO" id="GO:0004499">
    <property type="term" value="F:N,N-dimethylaniline monooxygenase activity"/>
    <property type="evidence" value="ECO:0007669"/>
    <property type="project" value="InterPro"/>
</dbReference>
<protein>
    <recommendedName>
        <fullName evidence="9">Flavin-containing monooxygenase</fullName>
        <ecNumber evidence="9">1.-.-.-</ecNumber>
    </recommendedName>
</protein>
<dbReference type="FunFam" id="3.50.50.60:FF:000403">
    <property type="entry name" value="Flavin-containing monooxygenase"/>
    <property type="match status" value="1"/>
</dbReference>
<keyword evidence="6 9" id="KW-0560">Oxidoreductase</keyword>
<comment type="caution">
    <text evidence="11">The sequence shown here is derived from an EMBL/GenBank/DDBJ whole genome shotgun (WGS) entry which is preliminary data.</text>
</comment>
<dbReference type="Pfam" id="PF10250">
    <property type="entry name" value="O-FucT"/>
    <property type="match status" value="1"/>
</dbReference>
<feature type="region of interest" description="Disordered" evidence="10">
    <location>
        <begin position="349"/>
        <end position="368"/>
    </location>
</feature>
<keyword evidence="8" id="KW-0119">Carbohydrate metabolism</keyword>
<reference evidence="11 12" key="1">
    <citation type="journal article" date="2023" name="Hortic Res">
        <title>Pangenome of water caltrop reveals structural variations and asymmetric subgenome divergence after allopolyploidization.</title>
        <authorList>
            <person name="Zhang X."/>
            <person name="Chen Y."/>
            <person name="Wang L."/>
            <person name="Yuan Y."/>
            <person name="Fang M."/>
            <person name="Shi L."/>
            <person name="Lu R."/>
            <person name="Comes H.P."/>
            <person name="Ma Y."/>
            <person name="Chen Y."/>
            <person name="Huang G."/>
            <person name="Zhou Y."/>
            <person name="Zheng Z."/>
            <person name="Qiu Y."/>
        </authorList>
    </citation>
    <scope>NUCLEOTIDE SEQUENCE [LARGE SCALE GENOMIC DNA]</scope>
    <source>
        <strain evidence="11">F231</strain>
    </source>
</reference>
<evidence type="ECO:0000256" key="7">
    <source>
        <dbReference type="ARBA" id="ARBA00023253"/>
    </source>
</evidence>
<dbReference type="InterPro" id="IPR036188">
    <property type="entry name" value="FAD/NAD-bd_sf"/>
</dbReference>
<dbReference type="CDD" id="cd11299">
    <property type="entry name" value="O-FucT_plant"/>
    <property type="match status" value="1"/>
</dbReference>
<keyword evidence="2 9" id="KW-0285">Flavoprotein</keyword>
<evidence type="ECO:0000256" key="1">
    <source>
        <dbReference type="ARBA" id="ARBA00007737"/>
    </source>
</evidence>
<dbReference type="Proteomes" id="UP001346149">
    <property type="component" value="Unassembled WGS sequence"/>
</dbReference>
<evidence type="ECO:0000256" key="6">
    <source>
        <dbReference type="ARBA" id="ARBA00023002"/>
    </source>
</evidence>
<accession>A0AAN7R4U0</accession>
<dbReference type="AlphaFoldDB" id="A0AAN7R4U0"/>
<comment type="similarity">
    <text evidence="1">Belongs to the glycosyltransferase GT106 family.</text>
</comment>
<evidence type="ECO:0000313" key="12">
    <source>
        <dbReference type="Proteomes" id="UP001346149"/>
    </source>
</evidence>
<dbReference type="GO" id="GO:0016757">
    <property type="term" value="F:glycosyltransferase activity"/>
    <property type="evidence" value="ECO:0007669"/>
    <property type="project" value="UniProtKB-KW"/>
</dbReference>
<dbReference type="PROSITE" id="PS51257">
    <property type="entry name" value="PROKAR_LIPOPROTEIN"/>
    <property type="match status" value="1"/>
</dbReference>
<dbReference type="PANTHER" id="PTHR31818:SF1">
    <property type="entry name" value="O-FUCOSYLTRANSFERASE 16"/>
    <property type="match status" value="1"/>
</dbReference>
<comment type="cofactor">
    <cofactor evidence="9">
        <name>FAD</name>
        <dbReference type="ChEBI" id="CHEBI:57692"/>
    </cofactor>
</comment>
<organism evidence="11 12">
    <name type="scientific">Trapa natans</name>
    <name type="common">Water chestnut</name>
    <dbReference type="NCBI Taxonomy" id="22666"/>
    <lineage>
        <taxon>Eukaryota</taxon>
        <taxon>Viridiplantae</taxon>
        <taxon>Streptophyta</taxon>
        <taxon>Embryophyta</taxon>
        <taxon>Tracheophyta</taxon>
        <taxon>Spermatophyta</taxon>
        <taxon>Magnoliopsida</taxon>
        <taxon>eudicotyledons</taxon>
        <taxon>Gunneridae</taxon>
        <taxon>Pentapetalae</taxon>
        <taxon>rosids</taxon>
        <taxon>malvids</taxon>
        <taxon>Myrtales</taxon>
        <taxon>Lythraceae</taxon>
        <taxon>Trapa</taxon>
    </lineage>
</organism>
<dbReference type="GO" id="GO:0050660">
    <property type="term" value="F:flavin adenine dinucleotide binding"/>
    <property type="evidence" value="ECO:0007669"/>
    <property type="project" value="InterPro"/>
</dbReference>
<keyword evidence="7" id="KW-0294">Fucose metabolism</keyword>
<evidence type="ECO:0000256" key="5">
    <source>
        <dbReference type="ARBA" id="ARBA00022827"/>
    </source>
</evidence>
<feature type="region of interest" description="Disordered" evidence="10">
    <location>
        <begin position="891"/>
        <end position="953"/>
    </location>
</feature>
<dbReference type="SUPFAM" id="SSF51905">
    <property type="entry name" value="FAD/NAD(P)-binding domain"/>
    <property type="match status" value="1"/>
</dbReference>
<feature type="compositionally biased region" description="Pro residues" evidence="10">
    <location>
        <begin position="313"/>
        <end position="323"/>
    </location>
</feature>
<keyword evidence="9" id="KW-0503">Monooxygenase</keyword>